<dbReference type="EMBL" id="CP089275">
    <property type="protein sequence ID" value="USP74643.1"/>
    <property type="molecule type" value="Genomic_DNA"/>
</dbReference>
<evidence type="ECO:0000256" key="1">
    <source>
        <dbReference type="SAM" id="MobiDB-lite"/>
    </source>
</evidence>
<protein>
    <recommendedName>
        <fullName evidence="4">HTH psq-type domain-containing protein</fullName>
    </recommendedName>
</protein>
<dbReference type="OrthoDB" id="3691787at2759"/>
<evidence type="ECO:0000313" key="3">
    <source>
        <dbReference type="Proteomes" id="UP001056012"/>
    </source>
</evidence>
<dbReference type="AlphaFoldDB" id="A0A9Q8Z686"/>
<sequence length="174" mass="18999">MSVTEGCTLVYNVAETTLRRRRAGKLARRDCQPNSKKLTKLEEEVIIKAKYGICDEDVYNFNEAGFSIGKITTQLVVTALERRGRPKAIQLGGRELKKNTNRDPSSANNLGSRNSKEPGGVINRDISPLLEIDVFPRNPGARVGQCGIPNSTSCQPSQPAETNGNQVERAVGDT</sequence>
<name>A0A9Q8Z686_CURCL</name>
<gene>
    <name evidence="2" type="ORF">yc1106_01917</name>
</gene>
<evidence type="ECO:0008006" key="4">
    <source>
        <dbReference type="Google" id="ProtNLM"/>
    </source>
</evidence>
<dbReference type="VEuPathDB" id="FungiDB:yc1106_01917"/>
<accession>A0A9Q8Z686</accession>
<feature type="compositionally biased region" description="Polar residues" evidence="1">
    <location>
        <begin position="102"/>
        <end position="113"/>
    </location>
</feature>
<reference evidence="2" key="1">
    <citation type="submission" date="2021-12" db="EMBL/GenBank/DDBJ databases">
        <title>Curvularia clavata genome.</title>
        <authorList>
            <person name="Cao Y."/>
        </authorList>
    </citation>
    <scope>NUCLEOTIDE SEQUENCE</scope>
    <source>
        <strain evidence="2">Yc1106</strain>
    </source>
</reference>
<organism evidence="2 3">
    <name type="scientific">Curvularia clavata</name>
    <dbReference type="NCBI Taxonomy" id="95742"/>
    <lineage>
        <taxon>Eukaryota</taxon>
        <taxon>Fungi</taxon>
        <taxon>Dikarya</taxon>
        <taxon>Ascomycota</taxon>
        <taxon>Pezizomycotina</taxon>
        <taxon>Dothideomycetes</taxon>
        <taxon>Pleosporomycetidae</taxon>
        <taxon>Pleosporales</taxon>
        <taxon>Pleosporineae</taxon>
        <taxon>Pleosporaceae</taxon>
        <taxon>Curvularia</taxon>
    </lineage>
</organism>
<keyword evidence="3" id="KW-1185">Reference proteome</keyword>
<feature type="compositionally biased region" description="Polar residues" evidence="1">
    <location>
        <begin position="148"/>
        <end position="166"/>
    </location>
</feature>
<feature type="region of interest" description="Disordered" evidence="1">
    <location>
        <begin position="143"/>
        <end position="174"/>
    </location>
</feature>
<proteinExistence type="predicted"/>
<feature type="region of interest" description="Disordered" evidence="1">
    <location>
        <begin position="88"/>
        <end position="123"/>
    </location>
</feature>
<dbReference type="Proteomes" id="UP001056012">
    <property type="component" value="Chromosome 2"/>
</dbReference>
<evidence type="ECO:0000313" key="2">
    <source>
        <dbReference type="EMBL" id="USP74643.1"/>
    </source>
</evidence>